<proteinExistence type="predicted"/>
<dbReference type="AlphaFoldDB" id="A0A0A9E4H3"/>
<accession>A0A0A9E4H3</accession>
<evidence type="ECO:0000313" key="1">
    <source>
        <dbReference type="EMBL" id="JAD93928.1"/>
    </source>
</evidence>
<dbReference type="EMBL" id="GBRH01203967">
    <property type="protein sequence ID" value="JAD93928.1"/>
    <property type="molecule type" value="Transcribed_RNA"/>
</dbReference>
<name>A0A0A9E4H3_ARUDO</name>
<sequence>MRSRISEAESDPYNGSAPLGLGLALFSDSMRKGGREARRG</sequence>
<protein>
    <submittedName>
        <fullName evidence="1">Uncharacterized protein</fullName>
    </submittedName>
</protein>
<reference evidence="1" key="2">
    <citation type="journal article" date="2015" name="Data Brief">
        <title>Shoot transcriptome of the giant reed, Arundo donax.</title>
        <authorList>
            <person name="Barrero R.A."/>
            <person name="Guerrero F.D."/>
            <person name="Moolhuijzen P."/>
            <person name="Goolsby J.A."/>
            <person name="Tidwell J."/>
            <person name="Bellgard S.E."/>
            <person name="Bellgard M.I."/>
        </authorList>
    </citation>
    <scope>NUCLEOTIDE SEQUENCE</scope>
    <source>
        <tissue evidence="1">Shoot tissue taken approximately 20 cm above the soil surface</tissue>
    </source>
</reference>
<organism evidence="1">
    <name type="scientific">Arundo donax</name>
    <name type="common">Giant reed</name>
    <name type="synonym">Donax arundinaceus</name>
    <dbReference type="NCBI Taxonomy" id="35708"/>
    <lineage>
        <taxon>Eukaryota</taxon>
        <taxon>Viridiplantae</taxon>
        <taxon>Streptophyta</taxon>
        <taxon>Embryophyta</taxon>
        <taxon>Tracheophyta</taxon>
        <taxon>Spermatophyta</taxon>
        <taxon>Magnoliopsida</taxon>
        <taxon>Liliopsida</taxon>
        <taxon>Poales</taxon>
        <taxon>Poaceae</taxon>
        <taxon>PACMAD clade</taxon>
        <taxon>Arundinoideae</taxon>
        <taxon>Arundineae</taxon>
        <taxon>Arundo</taxon>
    </lineage>
</organism>
<reference evidence="1" key="1">
    <citation type="submission" date="2014-09" db="EMBL/GenBank/DDBJ databases">
        <authorList>
            <person name="Magalhaes I.L.F."/>
            <person name="Oliveira U."/>
            <person name="Santos F.R."/>
            <person name="Vidigal T.H.D.A."/>
            <person name="Brescovit A.D."/>
            <person name="Santos A.J."/>
        </authorList>
    </citation>
    <scope>NUCLEOTIDE SEQUENCE</scope>
    <source>
        <tissue evidence="1">Shoot tissue taken approximately 20 cm above the soil surface</tissue>
    </source>
</reference>